<name>A0A2W0H5N1_9BACI</name>
<sequence>MRHDKPLNQARTILENMKKKEGTGEGTFLELQSSIKMLKNDHLNDNFEGTIEEIDAFIDERKNSASNEEHIVYHSQNISRWIEELTMLNDEQSGVTIDYKQRGGREI</sequence>
<keyword evidence="2" id="KW-1185">Reference proteome</keyword>
<gene>
    <name evidence="1" type="ORF">CR205_00695</name>
</gene>
<dbReference type="EMBL" id="PDOF01000001">
    <property type="protein sequence ID" value="PYZ97154.1"/>
    <property type="molecule type" value="Genomic_DNA"/>
</dbReference>
<reference evidence="1 2" key="1">
    <citation type="submission" date="2017-10" db="EMBL/GenBank/DDBJ databases">
        <title>Bacillus sp. nov., a halophilic bacterium isolated from a Yangshapao Lake.</title>
        <authorList>
            <person name="Wang H."/>
        </authorList>
    </citation>
    <scope>NUCLEOTIDE SEQUENCE [LARGE SCALE GENOMIC DNA]</scope>
    <source>
        <strain evidence="1 2">YSP-3</strain>
    </source>
</reference>
<dbReference type="OrthoDB" id="2876301at2"/>
<organism evidence="1 2">
    <name type="scientific">Alteribacter lacisalsi</name>
    <dbReference type="NCBI Taxonomy" id="2045244"/>
    <lineage>
        <taxon>Bacteria</taxon>
        <taxon>Bacillati</taxon>
        <taxon>Bacillota</taxon>
        <taxon>Bacilli</taxon>
        <taxon>Bacillales</taxon>
        <taxon>Bacillaceae</taxon>
        <taxon>Alteribacter</taxon>
    </lineage>
</organism>
<evidence type="ECO:0000313" key="2">
    <source>
        <dbReference type="Proteomes" id="UP000248066"/>
    </source>
</evidence>
<accession>A0A2W0H5N1</accession>
<proteinExistence type="predicted"/>
<dbReference type="AlphaFoldDB" id="A0A2W0H5N1"/>
<dbReference type="RefSeq" id="WP_110515948.1">
    <property type="nucleotide sequence ID" value="NZ_PDOF01000001.1"/>
</dbReference>
<comment type="caution">
    <text evidence="1">The sequence shown here is derived from an EMBL/GenBank/DDBJ whole genome shotgun (WGS) entry which is preliminary data.</text>
</comment>
<evidence type="ECO:0000313" key="1">
    <source>
        <dbReference type="EMBL" id="PYZ97154.1"/>
    </source>
</evidence>
<protein>
    <submittedName>
        <fullName evidence="1">Uncharacterized protein</fullName>
    </submittedName>
</protein>
<dbReference type="Proteomes" id="UP000248066">
    <property type="component" value="Unassembled WGS sequence"/>
</dbReference>